<dbReference type="PANTHER" id="PTHR40453:SF1">
    <property type="entry name" value="PROTEIN YOEF"/>
    <property type="match status" value="1"/>
</dbReference>
<dbReference type="NCBIfam" id="TIGR02528">
    <property type="entry name" value="EutP"/>
    <property type="match status" value="1"/>
</dbReference>
<keyword evidence="3" id="KW-1185">Reference proteome</keyword>
<comment type="similarity">
    <text evidence="1">Belongs to the EutP/PduV family.</text>
</comment>
<dbReference type="PIRSF" id="PIRSF036409">
    <property type="entry name" value="EutP_PduV"/>
    <property type="match status" value="1"/>
</dbReference>
<dbReference type="InterPro" id="IPR012381">
    <property type="entry name" value="EutP_PduV"/>
</dbReference>
<name>A0A923IZP7_CLOTT</name>
<dbReference type="RefSeq" id="WP_035146217.1">
    <property type="nucleotide sequence ID" value="NZ_JAAZWO010000003.1"/>
</dbReference>
<dbReference type="GO" id="GO:0005524">
    <property type="term" value="F:ATP binding"/>
    <property type="evidence" value="ECO:0007669"/>
    <property type="project" value="UniProtKB-UniRule"/>
</dbReference>
<dbReference type="GO" id="GO:0006576">
    <property type="term" value="P:biogenic amine metabolic process"/>
    <property type="evidence" value="ECO:0007669"/>
    <property type="project" value="InterPro"/>
</dbReference>
<dbReference type="PANTHER" id="PTHR40453">
    <property type="entry name" value="PROTEIN YOEF"/>
    <property type="match status" value="1"/>
</dbReference>
<dbReference type="Pfam" id="PF10662">
    <property type="entry name" value="PduV-EutP"/>
    <property type="match status" value="1"/>
</dbReference>
<dbReference type="Gene3D" id="3.40.50.300">
    <property type="entry name" value="P-loop containing nucleotide triphosphate hydrolases"/>
    <property type="match status" value="1"/>
</dbReference>
<sequence length="142" mass="15951">MKKLMLIGKTGCGKTTLIQTINNENISYKKTQAVEYYENIIDTPGEYIENRVYYNALIVLACDCDIMALVQDCTSEDNIFPPNFAATFSKPVIGIITKIDMCKCKEDIDAAKNYLISSGVNEIFEVSAINNEGIDRIKEILY</sequence>
<reference evidence="2 3" key="1">
    <citation type="submission" date="2020-04" db="EMBL/GenBank/DDBJ databases">
        <title>Genomic insights into acetone-butanol-ethanol (ABE) fermentation by sequencing solventogenic clostridia strains.</title>
        <authorList>
            <person name="Brown S."/>
        </authorList>
    </citation>
    <scope>NUCLEOTIDE SEQUENCE [LARGE SCALE GENOMIC DNA]</scope>
    <source>
        <strain evidence="2 3">DJ011</strain>
    </source>
</reference>
<dbReference type="AlphaFoldDB" id="A0A923IZP7"/>
<keyword evidence="1" id="KW-0547">Nucleotide-binding</keyword>
<dbReference type="CDD" id="cd00882">
    <property type="entry name" value="Ras_like_GTPase"/>
    <property type="match status" value="1"/>
</dbReference>
<evidence type="ECO:0000313" key="3">
    <source>
        <dbReference type="Proteomes" id="UP000563151"/>
    </source>
</evidence>
<evidence type="ECO:0000313" key="2">
    <source>
        <dbReference type="EMBL" id="MBC2396879.1"/>
    </source>
</evidence>
<dbReference type="Proteomes" id="UP000563151">
    <property type="component" value="Unassembled WGS sequence"/>
</dbReference>
<accession>A0A923IZP7</accession>
<dbReference type="InterPro" id="IPR027417">
    <property type="entry name" value="P-loop_NTPase"/>
</dbReference>
<dbReference type="EMBL" id="JAAZWO010000003">
    <property type="protein sequence ID" value="MBC2396879.1"/>
    <property type="molecule type" value="Genomic_DNA"/>
</dbReference>
<proteinExistence type="inferred from homology"/>
<gene>
    <name evidence="2" type="primary">eutP</name>
    <name evidence="2" type="ORF">HGG79_03655</name>
</gene>
<protein>
    <submittedName>
        <fullName evidence="2">EutP/PduV family microcompartment system protein</fullName>
    </submittedName>
</protein>
<dbReference type="SUPFAM" id="SSF52540">
    <property type="entry name" value="P-loop containing nucleoside triphosphate hydrolases"/>
    <property type="match status" value="1"/>
</dbReference>
<comment type="caution">
    <text evidence="2">The sequence shown here is derived from an EMBL/GenBank/DDBJ whole genome shotgun (WGS) entry which is preliminary data.</text>
</comment>
<organism evidence="2 3">
    <name type="scientific">Clostridium tetanomorphum</name>
    <dbReference type="NCBI Taxonomy" id="1553"/>
    <lineage>
        <taxon>Bacteria</taxon>
        <taxon>Bacillati</taxon>
        <taxon>Bacillota</taxon>
        <taxon>Clostridia</taxon>
        <taxon>Eubacteriales</taxon>
        <taxon>Clostridiaceae</taxon>
        <taxon>Clostridium</taxon>
    </lineage>
</organism>
<evidence type="ECO:0000256" key="1">
    <source>
        <dbReference type="PIRNR" id="PIRNR036409"/>
    </source>
</evidence>